<dbReference type="AlphaFoldDB" id="A9USA0"/>
<dbReference type="FunCoup" id="A9USA0">
    <property type="interactions" value="900"/>
</dbReference>
<evidence type="ECO:0000313" key="3">
    <source>
        <dbReference type="Proteomes" id="UP000001357"/>
    </source>
</evidence>
<dbReference type="GeneID" id="5888292"/>
<sequence>MSLLQECRELAYAQPIVERRDPPSAIEFWRDFVSPNRPLIIRGGVCHWPAFEKWSLDYLQTHYGHLDVSVEATPTGYGDAVLEREGAEPCFVLPESQRWTFGDYIAHLRRPTKPGVFYISHQDSNLTAETEFGAQLLADVAGAELPFASEAFGVPPDAINFWMGGADATTSLHKDHYENTYAVLRGRKHFTLYSPPSVVVLPTRELPTYQYVQDKATGAFEVVQQDAAPRPWIVFDPEQPNHRTRYPATTALERIDITLEAGDLLYLPSLWYHQVGLDRVCIAVNCWYDMQYDVKYVLHQALEQAGSLGNTTSAAD</sequence>
<protein>
    <recommendedName>
        <fullName evidence="1">JmjC domain-containing protein</fullName>
    </recommendedName>
</protein>
<dbReference type="SUPFAM" id="SSF51197">
    <property type="entry name" value="Clavaminate synthase-like"/>
    <property type="match status" value="1"/>
</dbReference>
<organism evidence="2 3">
    <name type="scientific">Monosiga brevicollis</name>
    <name type="common">Choanoflagellate</name>
    <dbReference type="NCBI Taxonomy" id="81824"/>
    <lineage>
        <taxon>Eukaryota</taxon>
        <taxon>Choanoflagellata</taxon>
        <taxon>Craspedida</taxon>
        <taxon>Salpingoecidae</taxon>
        <taxon>Monosiga</taxon>
    </lineage>
</organism>
<dbReference type="RefSeq" id="XP_001743350.1">
    <property type="nucleotide sequence ID" value="XM_001743298.1"/>
</dbReference>
<dbReference type="PROSITE" id="PS51184">
    <property type="entry name" value="JMJC"/>
    <property type="match status" value="1"/>
</dbReference>
<dbReference type="InParanoid" id="A9USA0"/>
<dbReference type="Pfam" id="PF13621">
    <property type="entry name" value="Cupin_8"/>
    <property type="match status" value="1"/>
</dbReference>
<dbReference type="EMBL" id="CH991544">
    <property type="protein sequence ID" value="EDQ92064.1"/>
    <property type="molecule type" value="Genomic_DNA"/>
</dbReference>
<name>A9USA0_MONBE</name>
<dbReference type="Gene3D" id="2.60.120.10">
    <property type="entry name" value="Jelly Rolls"/>
    <property type="match status" value="1"/>
</dbReference>
<dbReference type="PANTHER" id="PTHR12461">
    <property type="entry name" value="HYPOXIA-INDUCIBLE FACTOR 1 ALPHA INHIBITOR-RELATED"/>
    <property type="match status" value="1"/>
</dbReference>
<accession>A9USA0</accession>
<dbReference type="InterPro" id="IPR041667">
    <property type="entry name" value="Cupin_8"/>
</dbReference>
<keyword evidence="3" id="KW-1185">Reference proteome</keyword>
<evidence type="ECO:0000259" key="1">
    <source>
        <dbReference type="PROSITE" id="PS51184"/>
    </source>
</evidence>
<dbReference type="Proteomes" id="UP000001357">
    <property type="component" value="Unassembled WGS sequence"/>
</dbReference>
<dbReference type="eggNOG" id="KOG2508">
    <property type="taxonomic scope" value="Eukaryota"/>
</dbReference>
<dbReference type="OMA" id="YWHDMEF"/>
<feature type="domain" description="JmjC" evidence="1">
    <location>
        <begin position="131"/>
        <end position="305"/>
    </location>
</feature>
<reference evidence="2 3" key="1">
    <citation type="journal article" date="2008" name="Nature">
        <title>The genome of the choanoflagellate Monosiga brevicollis and the origin of metazoans.</title>
        <authorList>
            <consortium name="JGI Sequencing"/>
            <person name="King N."/>
            <person name="Westbrook M.J."/>
            <person name="Young S.L."/>
            <person name="Kuo A."/>
            <person name="Abedin M."/>
            <person name="Chapman J."/>
            <person name="Fairclough S."/>
            <person name="Hellsten U."/>
            <person name="Isogai Y."/>
            <person name="Letunic I."/>
            <person name="Marr M."/>
            <person name="Pincus D."/>
            <person name="Putnam N."/>
            <person name="Rokas A."/>
            <person name="Wright K.J."/>
            <person name="Zuzow R."/>
            <person name="Dirks W."/>
            <person name="Good M."/>
            <person name="Goodstein D."/>
            <person name="Lemons D."/>
            <person name="Li W."/>
            <person name="Lyons J.B."/>
            <person name="Morris A."/>
            <person name="Nichols S."/>
            <person name="Richter D.J."/>
            <person name="Salamov A."/>
            <person name="Bork P."/>
            <person name="Lim W.A."/>
            <person name="Manning G."/>
            <person name="Miller W.T."/>
            <person name="McGinnis W."/>
            <person name="Shapiro H."/>
            <person name="Tjian R."/>
            <person name="Grigoriev I.V."/>
            <person name="Rokhsar D."/>
        </authorList>
    </citation>
    <scope>NUCLEOTIDE SEQUENCE [LARGE SCALE GENOMIC DNA]</scope>
    <source>
        <strain evidence="3">MX1 / ATCC 50154</strain>
    </source>
</reference>
<dbReference type="GO" id="GO:0005737">
    <property type="term" value="C:cytoplasm"/>
    <property type="evidence" value="ECO:0000318"/>
    <property type="project" value="GO_Central"/>
</dbReference>
<dbReference type="KEGG" id="mbr:MONBRDRAFT_14782"/>
<dbReference type="GO" id="GO:0004175">
    <property type="term" value="F:endopeptidase activity"/>
    <property type="evidence" value="ECO:0000318"/>
    <property type="project" value="GO_Central"/>
</dbReference>
<dbReference type="PANTHER" id="PTHR12461:SF99">
    <property type="entry name" value="BIFUNCTIONAL PEPTIDASE AND (3S)-LYSYL HYDROXYLASE JMJD7"/>
    <property type="match status" value="1"/>
</dbReference>
<dbReference type="SMART" id="SM00558">
    <property type="entry name" value="JmjC"/>
    <property type="match status" value="1"/>
</dbReference>
<gene>
    <name evidence="2" type="ORF">MONBRDRAFT_14782</name>
</gene>
<proteinExistence type="predicted"/>
<evidence type="ECO:0000313" key="2">
    <source>
        <dbReference type="EMBL" id="EDQ92064.1"/>
    </source>
</evidence>
<dbReference type="InterPro" id="IPR003347">
    <property type="entry name" value="JmjC_dom"/>
</dbReference>
<dbReference type="InterPro" id="IPR014710">
    <property type="entry name" value="RmlC-like_jellyroll"/>
</dbReference>
<dbReference type="GO" id="GO:0016706">
    <property type="term" value="F:2-oxoglutarate-dependent dioxygenase activity"/>
    <property type="evidence" value="ECO:0000318"/>
    <property type="project" value="GO_Central"/>
</dbReference>